<dbReference type="GO" id="GO:0005227">
    <property type="term" value="F:calcium-activated cation channel activity"/>
    <property type="evidence" value="ECO:0007669"/>
    <property type="project" value="InterPro"/>
</dbReference>
<dbReference type="PANTHER" id="PTHR13018">
    <property type="entry name" value="PROBABLE MEMBRANE PROTEIN DUF221-RELATED"/>
    <property type="match status" value="1"/>
</dbReference>
<feature type="transmembrane region" description="Helical" evidence="1">
    <location>
        <begin position="75"/>
        <end position="95"/>
    </location>
</feature>
<dbReference type="OrthoDB" id="9907595at2759"/>
<dbReference type="AlphaFoldDB" id="A0A8T2JJV2"/>
<comment type="caution">
    <text evidence="3">The sequence shown here is derived from an EMBL/GenBank/DDBJ whole genome shotgun (WGS) entry which is preliminary data.</text>
</comment>
<dbReference type="InterPro" id="IPR045122">
    <property type="entry name" value="Csc1-like"/>
</dbReference>
<evidence type="ECO:0000259" key="2">
    <source>
        <dbReference type="Pfam" id="PF13967"/>
    </source>
</evidence>
<dbReference type="Proteomes" id="UP000812440">
    <property type="component" value="Chromosome 5"/>
</dbReference>
<proteinExistence type="predicted"/>
<feature type="domain" description="CSC1/OSCA1-like N-terminal transmembrane" evidence="2">
    <location>
        <begin position="2"/>
        <end position="95"/>
    </location>
</feature>
<dbReference type="GO" id="GO:0005886">
    <property type="term" value="C:plasma membrane"/>
    <property type="evidence" value="ECO:0007669"/>
    <property type="project" value="TreeGrafter"/>
</dbReference>
<organism evidence="3 4">
    <name type="scientific">Hymenochirus boettgeri</name>
    <name type="common">Congo dwarf clawed frog</name>
    <dbReference type="NCBI Taxonomy" id="247094"/>
    <lineage>
        <taxon>Eukaryota</taxon>
        <taxon>Metazoa</taxon>
        <taxon>Chordata</taxon>
        <taxon>Craniata</taxon>
        <taxon>Vertebrata</taxon>
        <taxon>Euteleostomi</taxon>
        <taxon>Amphibia</taxon>
        <taxon>Batrachia</taxon>
        <taxon>Anura</taxon>
        <taxon>Pipoidea</taxon>
        <taxon>Pipidae</taxon>
        <taxon>Pipinae</taxon>
        <taxon>Hymenochirus</taxon>
    </lineage>
</organism>
<dbReference type="Pfam" id="PF13967">
    <property type="entry name" value="RSN1_TM"/>
    <property type="match status" value="1"/>
</dbReference>
<keyword evidence="1" id="KW-0812">Transmembrane</keyword>
<feature type="transmembrane region" description="Helical" evidence="1">
    <location>
        <begin position="30"/>
        <end position="55"/>
    </location>
</feature>
<evidence type="ECO:0000313" key="3">
    <source>
        <dbReference type="EMBL" id="KAG8443833.1"/>
    </source>
</evidence>
<gene>
    <name evidence="3" type="ORF">GDO86_009136</name>
</gene>
<keyword evidence="1" id="KW-0472">Membrane</keyword>
<evidence type="ECO:0000256" key="1">
    <source>
        <dbReference type="SAM" id="Phobius"/>
    </source>
</evidence>
<dbReference type="InterPro" id="IPR032880">
    <property type="entry name" value="CSC1/OSCA1-like_N"/>
</dbReference>
<protein>
    <recommendedName>
        <fullName evidence="2">CSC1/OSCA1-like N-terminal transmembrane domain-containing protein</fullName>
    </recommendedName>
</protein>
<keyword evidence="1" id="KW-1133">Transmembrane helix</keyword>
<evidence type="ECO:0000313" key="4">
    <source>
        <dbReference type="Proteomes" id="UP000812440"/>
    </source>
</evidence>
<dbReference type="PANTHER" id="PTHR13018:SF24">
    <property type="entry name" value="CSC1-LIKE PROTEIN 1"/>
    <property type="match status" value="1"/>
</dbReference>
<accession>A0A8T2JJV2</accession>
<dbReference type="EMBL" id="JAACNH010000004">
    <property type="protein sequence ID" value="KAG8443833.1"/>
    <property type="molecule type" value="Genomic_DNA"/>
</dbReference>
<reference evidence="3" key="1">
    <citation type="thesis" date="2020" institute="ProQuest LLC" country="789 East Eisenhower Parkway, Ann Arbor, MI, USA">
        <title>Comparative Genomics and Chromosome Evolution.</title>
        <authorList>
            <person name="Mudd A.B."/>
        </authorList>
    </citation>
    <scope>NUCLEOTIDE SEQUENCE</scope>
    <source>
        <strain evidence="3">Female2</strain>
        <tissue evidence="3">Blood</tissue>
    </source>
</reference>
<name>A0A8T2JJV2_9PIPI</name>
<keyword evidence="4" id="KW-1185">Reference proteome</keyword>
<sequence>MTSTFQRNDEEFYERCGEDATHYLSFQRHIICLLVIACILSVAVILPVNLSGNLLDKDPLSFGRTTIANLHHGDSLLWLHTVIAVVYLVLTVIFMRHHISDIKYKEENTVKQTLFVTGLPKDVDKETICSHFR</sequence>